<accession>A0A2I5HFJ0</accession>
<proteinExistence type="predicted"/>
<dbReference type="Proteomes" id="UP000839781">
    <property type="component" value="Unassembled WGS sequence"/>
</dbReference>
<dbReference type="Proteomes" id="UP000230639">
    <property type="component" value="Chromosome"/>
</dbReference>
<sequence>MLFQGLLTRKGIVNSVAASASHTKQKSRYTSRTGSVSTFVNRNAVAAEPLSPAPGIHDDLIPSDLPYAAILLLEG</sequence>
<evidence type="ECO:0000313" key="2">
    <source>
        <dbReference type="EMBL" id="ECJ4379082.1"/>
    </source>
</evidence>
<dbReference type="AlphaFoldDB" id="A0A2I5HFJ0"/>
<reference evidence="1 3" key="1">
    <citation type="submission" date="2017-09" db="EMBL/GenBank/DDBJ databases">
        <title>Complete genome of Salmonella enterica subsp. diarizonae isolated from stool of a patient with bacterial enteropathy.</title>
        <authorList>
            <person name="Zhou J."/>
            <person name="Chen Q."/>
            <person name="Guo L."/>
            <person name="Fan J."/>
        </authorList>
    </citation>
    <scope>NUCLEOTIDE SEQUENCE [LARGE SCALE GENOMIC DNA]</scope>
    <source>
        <strain evidence="1 3">HZS154</strain>
    </source>
</reference>
<evidence type="ECO:0000313" key="3">
    <source>
        <dbReference type="Proteomes" id="UP000230639"/>
    </source>
</evidence>
<reference evidence="2" key="2">
    <citation type="submission" date="2018-05" db="EMBL/GenBank/DDBJ databases">
        <authorList>
            <person name="Ashton P.M."/>
            <person name="Dallman T."/>
            <person name="Nair S."/>
            <person name="De Pinna E."/>
            <person name="Peters T."/>
            <person name="Grant K."/>
        </authorList>
    </citation>
    <scope>NUCLEOTIDE SEQUENCE [LARGE SCALE GENOMIC DNA]</scope>
    <source>
        <strain evidence="2">474878</strain>
    </source>
</reference>
<dbReference type="EMBL" id="AAIYJF010000015">
    <property type="protein sequence ID" value="ECJ4379082.1"/>
    <property type="molecule type" value="Genomic_DNA"/>
</dbReference>
<name>A0A2I5HFJ0_SALDZ</name>
<dbReference type="EMBL" id="CP023345">
    <property type="protein sequence ID" value="ATW54307.1"/>
    <property type="molecule type" value="Genomic_DNA"/>
</dbReference>
<protein>
    <submittedName>
        <fullName evidence="1">Uncharacterized protein</fullName>
    </submittedName>
</protein>
<evidence type="ECO:0000313" key="1">
    <source>
        <dbReference type="EMBL" id="ATW54307.1"/>
    </source>
</evidence>
<gene>
    <name evidence="1" type="ORF">CNQ75_07040</name>
    <name evidence="2" type="ORF">DLB95_18000</name>
</gene>
<organism evidence="1 3">
    <name type="scientific">Salmonella diarizonae</name>
    <dbReference type="NCBI Taxonomy" id="59204"/>
    <lineage>
        <taxon>Bacteria</taxon>
        <taxon>Pseudomonadati</taxon>
        <taxon>Pseudomonadota</taxon>
        <taxon>Gammaproteobacteria</taxon>
        <taxon>Enterobacterales</taxon>
        <taxon>Enterobacteriaceae</taxon>
        <taxon>Salmonella</taxon>
    </lineage>
</organism>